<dbReference type="GeneID" id="36531362"/>
<evidence type="ECO:0000313" key="2">
    <source>
        <dbReference type="EMBL" id="PKX95624.1"/>
    </source>
</evidence>
<name>A0A2I1CDD9_ASPN1</name>
<protein>
    <submittedName>
        <fullName evidence="2">Uncharacterized protein</fullName>
    </submittedName>
</protein>
<dbReference type="VEuPathDB" id="FungiDB:P174DRAFT_404460"/>
<organism evidence="2 3">
    <name type="scientific">Aspergillus novofumigatus (strain IBT 16806)</name>
    <dbReference type="NCBI Taxonomy" id="1392255"/>
    <lineage>
        <taxon>Eukaryota</taxon>
        <taxon>Fungi</taxon>
        <taxon>Dikarya</taxon>
        <taxon>Ascomycota</taxon>
        <taxon>Pezizomycotina</taxon>
        <taxon>Eurotiomycetes</taxon>
        <taxon>Eurotiomycetidae</taxon>
        <taxon>Eurotiales</taxon>
        <taxon>Aspergillaceae</taxon>
        <taxon>Aspergillus</taxon>
        <taxon>Aspergillus subgen. Fumigati</taxon>
    </lineage>
</organism>
<accession>A0A2I1CDD9</accession>
<reference evidence="3" key="1">
    <citation type="journal article" date="2018" name="Proc. Natl. Acad. Sci. U.S.A.">
        <title>Linking secondary metabolites to gene clusters through genome sequencing of six diverse Aspergillus species.</title>
        <authorList>
            <person name="Kaerboelling I."/>
            <person name="Vesth T.C."/>
            <person name="Frisvad J.C."/>
            <person name="Nybo J.L."/>
            <person name="Theobald S."/>
            <person name="Kuo A."/>
            <person name="Bowyer P."/>
            <person name="Matsuda Y."/>
            <person name="Mondo S."/>
            <person name="Lyhne E.K."/>
            <person name="Kogle M.E."/>
            <person name="Clum A."/>
            <person name="Lipzen A."/>
            <person name="Salamov A."/>
            <person name="Ngan C.Y."/>
            <person name="Daum C."/>
            <person name="Chiniquy J."/>
            <person name="Barry K."/>
            <person name="LaButti K."/>
            <person name="Haridas S."/>
            <person name="Simmons B.A."/>
            <person name="Magnuson J.K."/>
            <person name="Mortensen U.H."/>
            <person name="Larsen T.O."/>
            <person name="Grigoriev I.V."/>
            <person name="Baker S.E."/>
            <person name="Andersen M.R."/>
        </authorList>
    </citation>
    <scope>NUCLEOTIDE SEQUENCE [LARGE SCALE GENOMIC DNA]</scope>
    <source>
        <strain evidence="3">IBT 16806</strain>
    </source>
</reference>
<sequence>MCRINRFTGCLGDHEMFYRRGQSARRKGWRWIVIKMKSQLLWLVASAISTGAATPIRRASDTAYFFTFGDSYSQTGFSTSGEQPSASNPMGNPAL</sequence>
<evidence type="ECO:0000313" key="3">
    <source>
        <dbReference type="Proteomes" id="UP000234474"/>
    </source>
</evidence>
<feature type="region of interest" description="Disordered" evidence="1">
    <location>
        <begin position="76"/>
        <end position="95"/>
    </location>
</feature>
<dbReference type="EMBL" id="MSZS01000003">
    <property type="protein sequence ID" value="PKX95624.1"/>
    <property type="molecule type" value="Genomic_DNA"/>
</dbReference>
<dbReference type="RefSeq" id="XP_024684219.1">
    <property type="nucleotide sequence ID" value="XM_024824037.1"/>
</dbReference>
<dbReference type="STRING" id="1392255.A0A2I1CDD9"/>
<dbReference type="OrthoDB" id="1600564at2759"/>
<proteinExistence type="predicted"/>
<dbReference type="Proteomes" id="UP000234474">
    <property type="component" value="Unassembled WGS sequence"/>
</dbReference>
<comment type="caution">
    <text evidence="2">The sequence shown here is derived from an EMBL/GenBank/DDBJ whole genome shotgun (WGS) entry which is preliminary data.</text>
</comment>
<evidence type="ECO:0000256" key="1">
    <source>
        <dbReference type="SAM" id="MobiDB-lite"/>
    </source>
</evidence>
<keyword evidence="3" id="KW-1185">Reference proteome</keyword>
<feature type="non-terminal residue" evidence="2">
    <location>
        <position position="95"/>
    </location>
</feature>
<dbReference type="AlphaFoldDB" id="A0A2I1CDD9"/>
<gene>
    <name evidence="2" type="ORF">P174DRAFT_404460</name>
</gene>